<protein>
    <submittedName>
        <fullName evidence="1">Uncharacterized protein</fullName>
    </submittedName>
</protein>
<accession>A0A9X1ZIG3</accession>
<proteinExistence type="predicted"/>
<dbReference type="RefSeq" id="WP_248995635.1">
    <property type="nucleotide sequence ID" value="NZ_JAKIKP010000006.1"/>
</dbReference>
<dbReference type="SUPFAM" id="SSF57716">
    <property type="entry name" value="Glucocorticoid receptor-like (DNA-binding domain)"/>
    <property type="match status" value="1"/>
</dbReference>
<reference evidence="1" key="1">
    <citation type="submission" date="2022-01" db="EMBL/GenBank/DDBJ databases">
        <title>Whole genome-based taxonomy of the Shewanellaceae.</title>
        <authorList>
            <person name="Martin-Rodriguez A.J."/>
        </authorList>
    </citation>
    <scope>NUCLEOTIDE SEQUENCE</scope>
    <source>
        <strain evidence="1">DSM 16422</strain>
    </source>
</reference>
<sequence length="70" mass="7877">MMPIFSHERPCPECDTPTTSYWRGQIERTGDAEFSFDCDKCGTMWDELLECDNDGAFGATPEEDAYDLAG</sequence>
<evidence type="ECO:0000313" key="2">
    <source>
        <dbReference type="Proteomes" id="UP001139333"/>
    </source>
</evidence>
<dbReference type="EMBL" id="JAKIKP010000006">
    <property type="protein sequence ID" value="MCL1142949.1"/>
    <property type="molecule type" value="Genomic_DNA"/>
</dbReference>
<keyword evidence="2" id="KW-1185">Reference proteome</keyword>
<gene>
    <name evidence="1" type="ORF">L2672_09615</name>
</gene>
<organism evidence="1 2">
    <name type="scientific">Shewanella gaetbuli</name>
    <dbReference type="NCBI Taxonomy" id="220752"/>
    <lineage>
        <taxon>Bacteria</taxon>
        <taxon>Pseudomonadati</taxon>
        <taxon>Pseudomonadota</taxon>
        <taxon>Gammaproteobacteria</taxon>
        <taxon>Alteromonadales</taxon>
        <taxon>Shewanellaceae</taxon>
        <taxon>Shewanella</taxon>
    </lineage>
</organism>
<dbReference type="AlphaFoldDB" id="A0A9X1ZIG3"/>
<dbReference type="Proteomes" id="UP001139333">
    <property type="component" value="Unassembled WGS sequence"/>
</dbReference>
<name>A0A9X1ZIG3_9GAMM</name>
<comment type="caution">
    <text evidence="1">The sequence shown here is derived from an EMBL/GenBank/DDBJ whole genome shotgun (WGS) entry which is preliminary data.</text>
</comment>
<evidence type="ECO:0000313" key="1">
    <source>
        <dbReference type="EMBL" id="MCL1142949.1"/>
    </source>
</evidence>